<evidence type="ECO:0000256" key="1">
    <source>
        <dbReference type="SAM" id="MobiDB-lite"/>
    </source>
</evidence>
<proteinExistence type="predicted"/>
<organism evidence="2 3">
    <name type="scientific">Akanthomyces muscarius</name>
    <name type="common">Entomopathogenic fungus</name>
    <name type="synonym">Lecanicillium muscarium</name>
    <dbReference type="NCBI Taxonomy" id="2231603"/>
    <lineage>
        <taxon>Eukaryota</taxon>
        <taxon>Fungi</taxon>
        <taxon>Dikarya</taxon>
        <taxon>Ascomycota</taxon>
        <taxon>Pezizomycotina</taxon>
        <taxon>Sordariomycetes</taxon>
        <taxon>Hypocreomycetidae</taxon>
        <taxon>Hypocreales</taxon>
        <taxon>Cordycipitaceae</taxon>
        <taxon>Akanthomyces</taxon>
    </lineage>
</organism>
<dbReference type="Proteomes" id="UP001144673">
    <property type="component" value="Chromosome 4"/>
</dbReference>
<feature type="region of interest" description="Disordered" evidence="1">
    <location>
        <begin position="1"/>
        <end position="61"/>
    </location>
</feature>
<feature type="compositionally biased region" description="Polar residues" evidence="1">
    <location>
        <begin position="33"/>
        <end position="45"/>
    </location>
</feature>
<dbReference type="AlphaFoldDB" id="A0A9W8ULY1"/>
<accession>A0A9W8ULY1</accession>
<evidence type="ECO:0000313" key="2">
    <source>
        <dbReference type="EMBL" id="KAJ4151520.1"/>
    </source>
</evidence>
<reference evidence="2" key="1">
    <citation type="journal article" date="2023" name="Access Microbiol">
        <title>De-novo genome assembly for Akanthomyces muscarius, a biocontrol agent of insect agricultural pests.</title>
        <authorList>
            <person name="Erdos Z."/>
            <person name="Studholme D.J."/>
            <person name="Raymond B."/>
            <person name="Sharma M."/>
        </authorList>
    </citation>
    <scope>NUCLEOTIDE SEQUENCE</scope>
    <source>
        <strain evidence="2">Ve6</strain>
    </source>
</reference>
<gene>
    <name evidence="2" type="ORF">LMH87_012212</name>
</gene>
<protein>
    <submittedName>
        <fullName evidence="2">Uncharacterized protein</fullName>
    </submittedName>
</protein>
<dbReference type="RefSeq" id="XP_056053234.1">
    <property type="nucleotide sequence ID" value="XM_056201487.1"/>
</dbReference>
<sequence>MPPAILAGDDDADDPAADDDGDAGHHLHGASSLDINTTLLPSNETFPPASPPPPASNASIPILEDAIPSRFAKAPPIIPPRGTSFAIIHRAICIVPHIPGDTRCLCMNDVIWAVNTRAYQCLSDRRFREWDIGQASQAFEDMCRHA</sequence>
<dbReference type="EMBL" id="JAJHUN010000009">
    <property type="protein sequence ID" value="KAJ4151520.1"/>
    <property type="molecule type" value="Genomic_DNA"/>
</dbReference>
<keyword evidence="3" id="KW-1185">Reference proteome</keyword>
<feature type="compositionally biased region" description="Acidic residues" evidence="1">
    <location>
        <begin position="8"/>
        <end position="21"/>
    </location>
</feature>
<dbReference type="KEGG" id="amus:LMH87_012212"/>
<comment type="caution">
    <text evidence="2">The sequence shown here is derived from an EMBL/GenBank/DDBJ whole genome shotgun (WGS) entry which is preliminary data.</text>
</comment>
<dbReference type="GeneID" id="80899371"/>
<name>A0A9W8ULY1_AKAMU</name>
<evidence type="ECO:0000313" key="3">
    <source>
        <dbReference type="Proteomes" id="UP001144673"/>
    </source>
</evidence>